<evidence type="ECO:0000256" key="5">
    <source>
        <dbReference type="ARBA" id="ARBA00023002"/>
    </source>
</evidence>
<keyword evidence="3 8" id="KW-0349">Heme</keyword>
<dbReference type="InterPro" id="IPR001128">
    <property type="entry name" value="Cyt_P450"/>
</dbReference>
<evidence type="ECO:0000256" key="6">
    <source>
        <dbReference type="ARBA" id="ARBA00023004"/>
    </source>
</evidence>
<evidence type="ECO:0000256" key="7">
    <source>
        <dbReference type="ARBA" id="ARBA00023033"/>
    </source>
</evidence>
<keyword evidence="5 9" id="KW-0560">Oxidoreductase</keyword>
<feature type="binding site" description="axial binding residue" evidence="8">
    <location>
        <position position="415"/>
    </location>
    <ligand>
        <name>heme</name>
        <dbReference type="ChEBI" id="CHEBI:30413"/>
    </ligand>
    <ligandPart>
        <name>Fe</name>
        <dbReference type="ChEBI" id="CHEBI:18248"/>
    </ligandPart>
</feature>
<dbReference type="PRINTS" id="PR00463">
    <property type="entry name" value="EP450I"/>
</dbReference>
<comment type="caution">
    <text evidence="11">The sequence shown here is derived from an EMBL/GenBank/DDBJ whole genome shotgun (WGS) entry which is preliminary data.</text>
</comment>
<dbReference type="PROSITE" id="PS00086">
    <property type="entry name" value="CYTOCHROME_P450"/>
    <property type="match status" value="1"/>
</dbReference>
<dbReference type="GO" id="GO:0016705">
    <property type="term" value="F:oxidoreductase activity, acting on paired donors, with incorporation or reduction of molecular oxygen"/>
    <property type="evidence" value="ECO:0007669"/>
    <property type="project" value="InterPro"/>
</dbReference>
<feature type="transmembrane region" description="Helical" evidence="10">
    <location>
        <begin position="6"/>
        <end position="21"/>
    </location>
</feature>
<dbReference type="PANTHER" id="PTHR24291">
    <property type="entry name" value="CYTOCHROME P450 FAMILY 4"/>
    <property type="match status" value="1"/>
</dbReference>
<comment type="cofactor">
    <cofactor evidence="1 8">
        <name>heme</name>
        <dbReference type="ChEBI" id="CHEBI:30413"/>
    </cofactor>
</comment>
<accession>A0AAN7VHI4</accession>
<dbReference type="GO" id="GO:0005506">
    <property type="term" value="F:iron ion binding"/>
    <property type="evidence" value="ECO:0007669"/>
    <property type="project" value="InterPro"/>
</dbReference>
<name>A0AAN7VHI4_9COLE</name>
<evidence type="ECO:0000256" key="4">
    <source>
        <dbReference type="ARBA" id="ARBA00022723"/>
    </source>
</evidence>
<keyword evidence="7 9" id="KW-0503">Monooxygenase</keyword>
<evidence type="ECO:0000256" key="10">
    <source>
        <dbReference type="SAM" id="Phobius"/>
    </source>
</evidence>
<keyword evidence="10" id="KW-0812">Transmembrane</keyword>
<keyword evidence="12" id="KW-1185">Reference proteome</keyword>
<dbReference type="InterPro" id="IPR036396">
    <property type="entry name" value="Cyt_P450_sf"/>
</dbReference>
<keyword evidence="4 8" id="KW-0479">Metal-binding</keyword>
<reference evidence="11 12" key="1">
    <citation type="journal article" date="2024" name="Insects">
        <title>An Improved Chromosome-Level Genome Assembly of the Firefly Pyrocoelia pectoralis.</title>
        <authorList>
            <person name="Fu X."/>
            <person name="Meyer-Rochow V.B."/>
            <person name="Ballantyne L."/>
            <person name="Zhu X."/>
        </authorList>
    </citation>
    <scope>NUCLEOTIDE SEQUENCE [LARGE SCALE GENOMIC DNA]</scope>
    <source>
        <strain evidence="11">XCY_ONT2</strain>
    </source>
</reference>
<comment type="similarity">
    <text evidence="2 9">Belongs to the cytochrome P450 family.</text>
</comment>
<organism evidence="11 12">
    <name type="scientific">Pyrocoelia pectoralis</name>
    <dbReference type="NCBI Taxonomy" id="417401"/>
    <lineage>
        <taxon>Eukaryota</taxon>
        <taxon>Metazoa</taxon>
        <taxon>Ecdysozoa</taxon>
        <taxon>Arthropoda</taxon>
        <taxon>Hexapoda</taxon>
        <taxon>Insecta</taxon>
        <taxon>Pterygota</taxon>
        <taxon>Neoptera</taxon>
        <taxon>Endopterygota</taxon>
        <taxon>Coleoptera</taxon>
        <taxon>Polyphaga</taxon>
        <taxon>Elateriformia</taxon>
        <taxon>Elateroidea</taxon>
        <taxon>Lampyridae</taxon>
        <taxon>Lampyrinae</taxon>
        <taxon>Pyrocoelia</taxon>
    </lineage>
</organism>
<dbReference type="GO" id="GO:0004497">
    <property type="term" value="F:monooxygenase activity"/>
    <property type="evidence" value="ECO:0007669"/>
    <property type="project" value="UniProtKB-KW"/>
</dbReference>
<dbReference type="GO" id="GO:0020037">
    <property type="term" value="F:heme binding"/>
    <property type="evidence" value="ECO:0007669"/>
    <property type="project" value="InterPro"/>
</dbReference>
<dbReference type="Pfam" id="PF00067">
    <property type="entry name" value="p450"/>
    <property type="match status" value="2"/>
</dbReference>
<sequence length="469" mass="54325">MISVTILLVAVGVFYLLKILYKEYRFREHLKNIPGPKPLPIIGNSHLFKSLYDYLTILSKIKEEYGGLFILYLGMRPRLYMCEAKYVEFLLTLNPAITSKPYEYSIAEEWLGNGLLTSSGEKWRAQRRLLNPTFHLDVLKKYIPAMEKHSNILVEKLQRHVDGDAFDIYSYITLYALDVICDAAMGIEVKAQENPNSTYVRYVKEMNEIVVQRTVSPLKMYHTTYKFTSTYKIQNKIVPRLHEFTKSIIEIRRKAFLKDNHNKDGNEKGKLSFLDLLLQQYIAGEIPEEEIRSEVDTFAFAQRVVEELEIVYAGDGPLTYNDMNDMKYLEMVIKEVMRIYPPVPLFGRSLNEDIEFEGNILPKGLSVSINTFCLHNDPKVFPQPERFDPSRFSTENCSNRSPYAYVPFSGGTRNCIGQRFAMIELKLTLCEVLKRFELIPVSGHKPQLYVDAILRSRNDLPIMIKARNS</sequence>
<dbReference type="InterPro" id="IPR017972">
    <property type="entry name" value="Cyt_P450_CS"/>
</dbReference>
<gene>
    <name evidence="11" type="ORF">RI129_004958</name>
</gene>
<keyword evidence="10" id="KW-1133">Transmembrane helix</keyword>
<dbReference type="InterPro" id="IPR002401">
    <property type="entry name" value="Cyt_P450_E_grp-I"/>
</dbReference>
<evidence type="ECO:0000256" key="8">
    <source>
        <dbReference type="PIRSR" id="PIRSR602401-1"/>
    </source>
</evidence>
<keyword evidence="10" id="KW-0472">Membrane</keyword>
<dbReference type="SUPFAM" id="SSF48264">
    <property type="entry name" value="Cytochrome P450"/>
    <property type="match status" value="1"/>
</dbReference>
<dbReference type="InterPro" id="IPR050196">
    <property type="entry name" value="Cytochrome_P450_Monoox"/>
</dbReference>
<protein>
    <recommendedName>
        <fullName evidence="13">Cytochrome P450</fullName>
    </recommendedName>
</protein>
<evidence type="ECO:0000256" key="2">
    <source>
        <dbReference type="ARBA" id="ARBA00010617"/>
    </source>
</evidence>
<dbReference type="Gene3D" id="1.10.630.10">
    <property type="entry name" value="Cytochrome P450"/>
    <property type="match status" value="1"/>
</dbReference>
<keyword evidence="6 8" id="KW-0408">Iron</keyword>
<dbReference type="PRINTS" id="PR00385">
    <property type="entry name" value="P450"/>
</dbReference>
<proteinExistence type="inferred from homology"/>
<evidence type="ECO:0000256" key="9">
    <source>
        <dbReference type="RuleBase" id="RU000461"/>
    </source>
</evidence>
<dbReference type="EMBL" id="JAVRBK010000003">
    <property type="protein sequence ID" value="KAK5646494.1"/>
    <property type="molecule type" value="Genomic_DNA"/>
</dbReference>
<dbReference type="Proteomes" id="UP001329430">
    <property type="component" value="Chromosome 3"/>
</dbReference>
<evidence type="ECO:0000313" key="12">
    <source>
        <dbReference type="Proteomes" id="UP001329430"/>
    </source>
</evidence>
<evidence type="ECO:0000256" key="1">
    <source>
        <dbReference type="ARBA" id="ARBA00001971"/>
    </source>
</evidence>
<dbReference type="CDD" id="cd20628">
    <property type="entry name" value="CYP4"/>
    <property type="match status" value="1"/>
</dbReference>
<evidence type="ECO:0000313" key="11">
    <source>
        <dbReference type="EMBL" id="KAK5646494.1"/>
    </source>
</evidence>
<dbReference type="PANTHER" id="PTHR24291:SF187">
    <property type="entry name" value="CYTOCHROME P450 4AE1-RELATED"/>
    <property type="match status" value="1"/>
</dbReference>
<evidence type="ECO:0008006" key="13">
    <source>
        <dbReference type="Google" id="ProtNLM"/>
    </source>
</evidence>
<evidence type="ECO:0000256" key="3">
    <source>
        <dbReference type="ARBA" id="ARBA00022617"/>
    </source>
</evidence>
<dbReference type="AlphaFoldDB" id="A0AAN7VHI4"/>